<proteinExistence type="predicted"/>
<dbReference type="Gene3D" id="2.40.50.100">
    <property type="match status" value="1"/>
</dbReference>
<keyword evidence="4" id="KW-1185">Reference proteome</keyword>
<name>A0A5A5TG13_9CHLR</name>
<sequence>MSYITTVDHYQYQITTQQQGNQTLATLDGVSEAIDWKRIAPLSADDRGKVQAGGRYSLLLQGKSYEILARHLPQLDEKGTRTYEIQLAGQYFMVAVEDERTHLLEGIARTNVHTSAATVRAPMPGLVVNTLVTPGDKVRAGETVVILEAMKMENDLSAPLAGIVKELKVQAGQTVDQGQALVIIESQADGEPENTILL</sequence>
<dbReference type="RefSeq" id="WP_149403090.1">
    <property type="nucleotide sequence ID" value="NZ_BIXY01000062.1"/>
</dbReference>
<dbReference type="Pfam" id="PF00364">
    <property type="entry name" value="Biotin_lipoyl"/>
    <property type="match status" value="1"/>
</dbReference>
<dbReference type="Proteomes" id="UP000322530">
    <property type="component" value="Unassembled WGS sequence"/>
</dbReference>
<evidence type="ECO:0000313" key="4">
    <source>
        <dbReference type="Proteomes" id="UP000322530"/>
    </source>
</evidence>
<evidence type="ECO:0000259" key="2">
    <source>
        <dbReference type="PROSITE" id="PS50968"/>
    </source>
</evidence>
<dbReference type="PROSITE" id="PS00188">
    <property type="entry name" value="BIOTIN"/>
    <property type="match status" value="1"/>
</dbReference>
<feature type="domain" description="Lipoyl-binding" evidence="2">
    <location>
        <begin position="109"/>
        <end position="185"/>
    </location>
</feature>
<comment type="caution">
    <text evidence="3">The sequence shown here is derived from an EMBL/GenBank/DDBJ whole genome shotgun (WGS) entry which is preliminary data.</text>
</comment>
<organism evidence="3 4">
    <name type="scientific">Dictyobacter arantiisoli</name>
    <dbReference type="NCBI Taxonomy" id="2014874"/>
    <lineage>
        <taxon>Bacteria</taxon>
        <taxon>Bacillati</taxon>
        <taxon>Chloroflexota</taxon>
        <taxon>Ktedonobacteria</taxon>
        <taxon>Ktedonobacterales</taxon>
        <taxon>Dictyobacteraceae</taxon>
        <taxon>Dictyobacter</taxon>
    </lineage>
</organism>
<protein>
    <recommendedName>
        <fullName evidence="2">Lipoyl-binding domain-containing protein</fullName>
    </recommendedName>
</protein>
<gene>
    <name evidence="3" type="ORF">KDI_37620</name>
</gene>
<dbReference type="InterPro" id="IPR050709">
    <property type="entry name" value="Biotin_Carboxyl_Carrier/Decarb"/>
</dbReference>
<dbReference type="SUPFAM" id="SSF51230">
    <property type="entry name" value="Single hybrid motif"/>
    <property type="match status" value="1"/>
</dbReference>
<dbReference type="CDD" id="cd06850">
    <property type="entry name" value="biotinyl_domain"/>
    <property type="match status" value="1"/>
</dbReference>
<reference evidence="3 4" key="1">
    <citation type="submission" date="2019-01" db="EMBL/GenBank/DDBJ databases">
        <title>Draft genome sequence of Dictyobacter sp. Uno17.</title>
        <authorList>
            <person name="Wang C.M."/>
            <person name="Zheng Y."/>
            <person name="Sakai Y."/>
            <person name="Abe K."/>
            <person name="Yokota A."/>
            <person name="Yabe S."/>
        </authorList>
    </citation>
    <scope>NUCLEOTIDE SEQUENCE [LARGE SCALE GENOMIC DNA]</scope>
    <source>
        <strain evidence="3 4">Uno17</strain>
    </source>
</reference>
<evidence type="ECO:0000256" key="1">
    <source>
        <dbReference type="ARBA" id="ARBA00023267"/>
    </source>
</evidence>
<dbReference type="FunFam" id="2.40.50.100:FF:000003">
    <property type="entry name" value="Acetyl-CoA carboxylase biotin carboxyl carrier protein"/>
    <property type="match status" value="1"/>
</dbReference>
<evidence type="ECO:0000313" key="3">
    <source>
        <dbReference type="EMBL" id="GCF10198.1"/>
    </source>
</evidence>
<dbReference type="EMBL" id="BIXY01000062">
    <property type="protein sequence ID" value="GCF10198.1"/>
    <property type="molecule type" value="Genomic_DNA"/>
</dbReference>
<dbReference type="OrthoDB" id="3730619at2"/>
<dbReference type="InterPro" id="IPR001882">
    <property type="entry name" value="Biotin_BS"/>
</dbReference>
<dbReference type="PANTHER" id="PTHR45266:SF3">
    <property type="entry name" value="OXALOACETATE DECARBOXYLASE ALPHA CHAIN"/>
    <property type="match status" value="1"/>
</dbReference>
<dbReference type="AlphaFoldDB" id="A0A5A5TG13"/>
<accession>A0A5A5TG13</accession>
<dbReference type="PANTHER" id="PTHR45266">
    <property type="entry name" value="OXALOACETATE DECARBOXYLASE ALPHA CHAIN"/>
    <property type="match status" value="1"/>
</dbReference>
<dbReference type="InterPro" id="IPR000089">
    <property type="entry name" value="Biotin_lipoyl"/>
</dbReference>
<dbReference type="PROSITE" id="PS50968">
    <property type="entry name" value="BIOTINYL_LIPOYL"/>
    <property type="match status" value="1"/>
</dbReference>
<keyword evidence="1" id="KW-0092">Biotin</keyword>
<dbReference type="InterPro" id="IPR011053">
    <property type="entry name" value="Single_hybrid_motif"/>
</dbReference>